<evidence type="ECO:0000256" key="9">
    <source>
        <dbReference type="ARBA" id="ARBA00049985"/>
    </source>
</evidence>
<keyword evidence="7" id="KW-0472">Membrane</keyword>
<evidence type="ECO:0000259" key="10">
    <source>
        <dbReference type="PROSITE" id="PS50893"/>
    </source>
</evidence>
<keyword evidence="3" id="KW-1003">Cell membrane</keyword>
<dbReference type="NCBIfam" id="TIGR01188">
    <property type="entry name" value="drrA"/>
    <property type="match status" value="1"/>
</dbReference>
<dbReference type="Gene3D" id="3.40.50.300">
    <property type="entry name" value="P-loop containing nucleotide triphosphate hydrolases"/>
    <property type="match status" value="1"/>
</dbReference>
<dbReference type="AlphaFoldDB" id="H0QXR4"/>
<dbReference type="PANTHER" id="PTHR42711:SF19">
    <property type="entry name" value="DOXORUBICIN RESISTANCE ATP-BINDING PROTEIN DRRA"/>
    <property type="match status" value="1"/>
</dbReference>
<dbReference type="SMART" id="SM00382">
    <property type="entry name" value="AAA"/>
    <property type="match status" value="1"/>
</dbReference>
<dbReference type="RefSeq" id="WP_007316953.1">
    <property type="nucleotide sequence ID" value="NZ_BAEH01000036.1"/>
</dbReference>
<keyword evidence="5 11" id="KW-0067">ATP-binding</keyword>
<keyword evidence="2" id="KW-0813">Transport</keyword>
<reference evidence="11 12" key="1">
    <citation type="submission" date="2011-12" db="EMBL/GenBank/DDBJ databases">
        <title>Whole genome shotgun sequence of Gordonia effusa NBRC 100432.</title>
        <authorList>
            <person name="Yoshida I."/>
            <person name="Takarada H."/>
            <person name="Hosoyama A."/>
            <person name="Tsuchikane K."/>
            <person name="Katsumata H."/>
            <person name="Yamazaki S."/>
            <person name="Fujita N."/>
        </authorList>
    </citation>
    <scope>NUCLEOTIDE SEQUENCE [LARGE SCALE GENOMIC DNA]</scope>
    <source>
        <strain evidence="11 12">NBRC 100432</strain>
    </source>
</reference>
<dbReference type="GO" id="GO:1900753">
    <property type="term" value="P:doxorubicin transport"/>
    <property type="evidence" value="ECO:0007669"/>
    <property type="project" value="InterPro"/>
</dbReference>
<dbReference type="SUPFAM" id="SSF52540">
    <property type="entry name" value="P-loop containing nucleoside triphosphate hydrolases"/>
    <property type="match status" value="1"/>
</dbReference>
<evidence type="ECO:0000313" key="11">
    <source>
        <dbReference type="EMBL" id="GAB17615.1"/>
    </source>
</evidence>
<dbReference type="InterPro" id="IPR003593">
    <property type="entry name" value="AAA+_ATPase"/>
</dbReference>
<sequence>MPIVELEDLVKSYGGPRVLDGVSMEISEGQILGLLGPNGSGKTTTVSILSTLLRPDGGRASICGYDVASQAAKVREVISLTGQYASLDGALTVRENVTMFGRLTGLGRRDVAGRIDEVIETFGLGEFVDRKVSALSGGMRRRADIACALVTRPRVLFLDEPTTGLDPQSRAAVWQTVAALRDEGITVLLTTQYLEEADRLADNIVMLDHGSVVLSGTPEQLKGLAGAAICDVTLADGADLPRAEEVLARFDPAPGDTVAGARPKISLAAPDGLDSIGTVVSVLQEAAIDVSDIALRRPSLDEVFFRFVSDVPAEQRS</sequence>
<dbReference type="Proteomes" id="UP000035034">
    <property type="component" value="Unassembled WGS sequence"/>
</dbReference>
<dbReference type="Pfam" id="PF00005">
    <property type="entry name" value="ABC_tran"/>
    <property type="match status" value="1"/>
</dbReference>
<evidence type="ECO:0000256" key="8">
    <source>
        <dbReference type="ARBA" id="ARBA00023251"/>
    </source>
</evidence>
<dbReference type="PANTHER" id="PTHR42711">
    <property type="entry name" value="ABC TRANSPORTER ATP-BINDING PROTEIN"/>
    <property type="match status" value="1"/>
</dbReference>
<evidence type="ECO:0000256" key="1">
    <source>
        <dbReference type="ARBA" id="ARBA00004413"/>
    </source>
</evidence>
<protein>
    <submittedName>
        <fullName evidence="11">Putative ABC transporter ATP-binding protein</fullName>
    </submittedName>
</protein>
<evidence type="ECO:0000256" key="6">
    <source>
        <dbReference type="ARBA" id="ARBA00022967"/>
    </source>
</evidence>
<dbReference type="InterPro" id="IPR027417">
    <property type="entry name" value="P-loop_NTPase"/>
</dbReference>
<gene>
    <name evidence="11" type="ORF">GOEFS_036_00540</name>
</gene>
<dbReference type="EMBL" id="BAEH01000036">
    <property type="protein sequence ID" value="GAB17615.1"/>
    <property type="molecule type" value="Genomic_DNA"/>
</dbReference>
<evidence type="ECO:0000256" key="4">
    <source>
        <dbReference type="ARBA" id="ARBA00022741"/>
    </source>
</evidence>
<organism evidence="11 12">
    <name type="scientific">Gordonia effusa NBRC 100432</name>
    <dbReference type="NCBI Taxonomy" id="1077974"/>
    <lineage>
        <taxon>Bacteria</taxon>
        <taxon>Bacillati</taxon>
        <taxon>Actinomycetota</taxon>
        <taxon>Actinomycetes</taxon>
        <taxon>Mycobacteriales</taxon>
        <taxon>Gordoniaceae</taxon>
        <taxon>Gordonia</taxon>
    </lineage>
</organism>
<comment type="caution">
    <text evidence="11">The sequence shown here is derived from an EMBL/GenBank/DDBJ whole genome shotgun (WGS) entry which is preliminary data.</text>
</comment>
<evidence type="ECO:0000256" key="3">
    <source>
        <dbReference type="ARBA" id="ARBA00022475"/>
    </source>
</evidence>
<dbReference type="InterPro" id="IPR005894">
    <property type="entry name" value="DrrA"/>
</dbReference>
<dbReference type="GO" id="GO:0005524">
    <property type="term" value="F:ATP binding"/>
    <property type="evidence" value="ECO:0007669"/>
    <property type="project" value="UniProtKB-KW"/>
</dbReference>
<keyword evidence="4" id="KW-0547">Nucleotide-binding</keyword>
<comment type="similarity">
    <text evidence="9">Belongs to the ABC transporter superfamily. Drug exporter-1 (DrugE1) (TC 3.A.1.105) family.</text>
</comment>
<keyword evidence="12" id="KW-1185">Reference proteome</keyword>
<dbReference type="PROSITE" id="PS50893">
    <property type="entry name" value="ABC_TRANSPORTER_2"/>
    <property type="match status" value="1"/>
</dbReference>
<dbReference type="InterPro" id="IPR003439">
    <property type="entry name" value="ABC_transporter-like_ATP-bd"/>
</dbReference>
<keyword evidence="8" id="KW-0046">Antibiotic resistance</keyword>
<dbReference type="InterPro" id="IPR050763">
    <property type="entry name" value="ABC_transporter_ATP-binding"/>
</dbReference>
<dbReference type="OrthoDB" id="9804819at2"/>
<dbReference type="GO" id="GO:0005886">
    <property type="term" value="C:plasma membrane"/>
    <property type="evidence" value="ECO:0007669"/>
    <property type="project" value="UniProtKB-SubCell"/>
</dbReference>
<name>H0QXR4_9ACTN</name>
<dbReference type="GO" id="GO:0055085">
    <property type="term" value="P:transmembrane transport"/>
    <property type="evidence" value="ECO:0007669"/>
    <property type="project" value="UniProtKB-ARBA"/>
</dbReference>
<dbReference type="FunFam" id="3.40.50.300:FF:000589">
    <property type="entry name" value="ABC transporter, ATP-binding subunit"/>
    <property type="match status" value="1"/>
</dbReference>
<evidence type="ECO:0000256" key="2">
    <source>
        <dbReference type="ARBA" id="ARBA00022448"/>
    </source>
</evidence>
<dbReference type="eggNOG" id="COG1131">
    <property type="taxonomic scope" value="Bacteria"/>
</dbReference>
<dbReference type="STRING" id="1077974.GOEFS_036_00540"/>
<dbReference type="GO" id="GO:0016887">
    <property type="term" value="F:ATP hydrolysis activity"/>
    <property type="evidence" value="ECO:0007669"/>
    <property type="project" value="InterPro"/>
</dbReference>
<dbReference type="InterPro" id="IPR017871">
    <property type="entry name" value="ABC_transporter-like_CS"/>
</dbReference>
<comment type="subcellular location">
    <subcellularLocation>
        <location evidence="1">Cell membrane</location>
        <topology evidence="1">Peripheral membrane protein</topology>
        <orientation evidence="1">Cytoplasmic side</orientation>
    </subcellularLocation>
</comment>
<evidence type="ECO:0000256" key="5">
    <source>
        <dbReference type="ARBA" id="ARBA00022840"/>
    </source>
</evidence>
<accession>H0QXR4</accession>
<proteinExistence type="inferred from homology"/>
<dbReference type="GO" id="GO:0043215">
    <property type="term" value="P:daunorubicin transport"/>
    <property type="evidence" value="ECO:0007669"/>
    <property type="project" value="InterPro"/>
</dbReference>
<feature type="domain" description="ABC transporter" evidence="10">
    <location>
        <begin position="4"/>
        <end position="234"/>
    </location>
</feature>
<evidence type="ECO:0000313" key="12">
    <source>
        <dbReference type="Proteomes" id="UP000035034"/>
    </source>
</evidence>
<keyword evidence="6" id="KW-1278">Translocase</keyword>
<dbReference type="GO" id="GO:0046677">
    <property type="term" value="P:response to antibiotic"/>
    <property type="evidence" value="ECO:0007669"/>
    <property type="project" value="UniProtKB-KW"/>
</dbReference>
<evidence type="ECO:0000256" key="7">
    <source>
        <dbReference type="ARBA" id="ARBA00023136"/>
    </source>
</evidence>
<dbReference type="PROSITE" id="PS00211">
    <property type="entry name" value="ABC_TRANSPORTER_1"/>
    <property type="match status" value="1"/>
</dbReference>